<dbReference type="GO" id="GO:0016491">
    <property type="term" value="F:oxidoreductase activity"/>
    <property type="evidence" value="ECO:0007669"/>
    <property type="project" value="UniProtKB-KW"/>
</dbReference>
<accession>A5BJI3</accession>
<evidence type="ECO:0000256" key="1">
    <source>
        <dbReference type="ARBA" id="ARBA00008056"/>
    </source>
</evidence>
<evidence type="ECO:0000256" key="2">
    <source>
        <dbReference type="ARBA" id="ARBA00022723"/>
    </source>
</evidence>
<dbReference type="SUPFAM" id="SSF51197">
    <property type="entry name" value="Clavaminate synthase-like"/>
    <property type="match status" value="2"/>
</dbReference>
<dbReference type="PANTHER" id="PTHR47991">
    <property type="entry name" value="OXOGLUTARATE/IRON-DEPENDENT DIOXYGENASE"/>
    <property type="match status" value="1"/>
</dbReference>
<dbReference type="InterPro" id="IPR050295">
    <property type="entry name" value="Plant_2OG-oxidoreductases"/>
</dbReference>
<dbReference type="AlphaFoldDB" id="A5BJI3"/>
<comment type="similarity">
    <text evidence="1 4">Belongs to the iron/ascorbate-dependent oxidoreductase family.</text>
</comment>
<keyword evidence="2 4" id="KW-0479">Metal-binding</keyword>
<evidence type="ECO:0000256" key="4">
    <source>
        <dbReference type="RuleBase" id="RU003682"/>
    </source>
</evidence>
<dbReference type="GO" id="GO:0046872">
    <property type="term" value="F:metal ion binding"/>
    <property type="evidence" value="ECO:0007669"/>
    <property type="project" value="UniProtKB-KW"/>
</dbReference>
<organism evidence="6">
    <name type="scientific">Vitis vinifera</name>
    <name type="common">Grape</name>
    <dbReference type="NCBI Taxonomy" id="29760"/>
    <lineage>
        <taxon>Eukaryota</taxon>
        <taxon>Viridiplantae</taxon>
        <taxon>Streptophyta</taxon>
        <taxon>Embryophyta</taxon>
        <taxon>Tracheophyta</taxon>
        <taxon>Spermatophyta</taxon>
        <taxon>Magnoliopsida</taxon>
        <taxon>eudicotyledons</taxon>
        <taxon>Gunneridae</taxon>
        <taxon>Pentapetalae</taxon>
        <taxon>rosids</taxon>
        <taxon>Vitales</taxon>
        <taxon>Vitaceae</taxon>
        <taxon>Viteae</taxon>
        <taxon>Vitis</taxon>
    </lineage>
</organism>
<proteinExistence type="inferred from homology"/>
<protein>
    <recommendedName>
        <fullName evidence="5">Fe2OG dioxygenase domain-containing protein</fullName>
    </recommendedName>
</protein>
<reference evidence="6" key="1">
    <citation type="journal article" date="2007" name="PLoS ONE">
        <title>The first genome sequence of an elite grapevine cultivar (Pinot noir Vitis vinifera L.): coping with a highly heterozygous genome.</title>
        <authorList>
            <person name="Velasco R."/>
            <person name="Zharkikh A."/>
            <person name="Troggio M."/>
            <person name="Cartwright D.A."/>
            <person name="Cestaro A."/>
            <person name="Pruss D."/>
            <person name="Pindo M."/>
            <person name="FitzGerald L.M."/>
            <person name="Vezzulli S."/>
            <person name="Reid J."/>
            <person name="Malacarne G."/>
            <person name="Iliev D."/>
            <person name="Coppola G."/>
            <person name="Wardell B."/>
            <person name="Micheletti D."/>
            <person name="Macalma T."/>
            <person name="Facci M."/>
            <person name="Mitchell J.T."/>
            <person name="Perazzolli M."/>
            <person name="Eldredge G."/>
            <person name="Gatto P."/>
            <person name="Oyzerski R."/>
            <person name="Moretto M."/>
            <person name="Gutin N."/>
            <person name="Stefanini M."/>
            <person name="Chen Y."/>
            <person name="Segala C."/>
            <person name="Davenport C."/>
            <person name="Dematte L."/>
            <person name="Mraz A."/>
            <person name="Battilana J."/>
            <person name="Stormo K."/>
            <person name="Costa F."/>
            <person name="Tao Q."/>
            <person name="Si-Ammour A."/>
            <person name="Harkins T."/>
            <person name="Lackey A."/>
            <person name="Perbost C."/>
            <person name="Taillon B."/>
            <person name="Stella A."/>
            <person name="Solovyev V."/>
            <person name="Fawcett J.A."/>
            <person name="Sterck L."/>
            <person name="Vandepoele K."/>
            <person name="Grando S.M."/>
            <person name="Toppo S."/>
            <person name="Moser C."/>
            <person name="Lanchbury J."/>
            <person name="Bogden R."/>
            <person name="Skolnick M."/>
            <person name="Sgaramella V."/>
            <person name="Bhatnagar S.K."/>
            <person name="Fontana P."/>
            <person name="Gutin A."/>
            <person name="Van de Peer Y."/>
            <person name="Salamini F."/>
            <person name="Viola R."/>
        </authorList>
    </citation>
    <scope>NUCLEOTIDE SEQUENCE</scope>
</reference>
<sequence>MESGLSSLGSSLLVPCVQELVKEPLTAVPHRYVRPEQDSPVLSNATDSMPHVPIIDLHRLLSAAFTHSELEKLHRACQEWGFFQTKQSVGLQLMGGQGYCDEQVGEKTEKGRCYQLINHGVSSSLVEKVKAETQEFFNLPLEEKKKFWQKPREVEGFGQAFVVSEEQKLDWGDIFFMSTLPTHFRKPHLFPKLPLPFRDTLEVYVVEMRNLALTMLSFMEKALKIEVNEMRKLFEQGLQGMRMNYYPPCPKPEQVIGLTPHSDSVGLTILLQVNEVEGLQIRKDGMWIPITPLPNAFIVNIGDILEIFSNGIYKSIEHRAVVNSVKERLSIATFYNPHMDAEIGPVPSLITPEFPALFRRVGVADYVKKLFSRELGGKSYLEVLRIDGKEEGQNI</sequence>
<dbReference type="InterPro" id="IPR005123">
    <property type="entry name" value="Oxoglu/Fe-dep_dioxygenase_dom"/>
</dbReference>
<dbReference type="Gene3D" id="2.60.120.330">
    <property type="entry name" value="B-lactam Antibiotic, Isopenicillin N Synthase, Chain"/>
    <property type="match status" value="1"/>
</dbReference>
<dbReference type="Pfam" id="PF14226">
    <property type="entry name" value="DIOX_N"/>
    <property type="match status" value="2"/>
</dbReference>
<keyword evidence="4" id="KW-0560">Oxidoreductase</keyword>
<keyword evidence="3 4" id="KW-0408">Iron</keyword>
<dbReference type="Pfam" id="PF03171">
    <property type="entry name" value="2OG-FeII_Oxy"/>
    <property type="match status" value="1"/>
</dbReference>
<evidence type="ECO:0000256" key="3">
    <source>
        <dbReference type="ARBA" id="ARBA00023004"/>
    </source>
</evidence>
<dbReference type="InterPro" id="IPR027443">
    <property type="entry name" value="IPNS-like_sf"/>
</dbReference>
<name>A5BJI3_VITVI</name>
<feature type="domain" description="Fe2OG dioxygenase" evidence="5">
    <location>
        <begin position="237"/>
        <end position="337"/>
    </location>
</feature>
<dbReference type="ExpressionAtlas" id="A5BJI3">
    <property type="expression patterns" value="baseline and differential"/>
</dbReference>
<dbReference type="InterPro" id="IPR026992">
    <property type="entry name" value="DIOX_N"/>
</dbReference>
<gene>
    <name evidence="6" type="ORF">VITISV_032872</name>
</gene>
<dbReference type="InterPro" id="IPR044861">
    <property type="entry name" value="IPNS-like_FE2OG_OXY"/>
</dbReference>
<evidence type="ECO:0000259" key="5">
    <source>
        <dbReference type="PROSITE" id="PS51471"/>
    </source>
</evidence>
<dbReference type="EMBL" id="AM461621">
    <property type="protein sequence ID" value="CAN72414.1"/>
    <property type="molecule type" value="Genomic_DNA"/>
</dbReference>
<evidence type="ECO:0000313" key="6">
    <source>
        <dbReference type="EMBL" id="CAN72414.1"/>
    </source>
</evidence>
<dbReference type="PROSITE" id="PS51471">
    <property type="entry name" value="FE2OG_OXY"/>
    <property type="match status" value="1"/>
</dbReference>